<evidence type="ECO:0000256" key="6">
    <source>
        <dbReference type="SAM" id="SignalP"/>
    </source>
</evidence>
<dbReference type="HOGENOM" id="CLU_174283_0_0_1"/>
<keyword evidence="3" id="KW-0964">Secreted</keyword>
<dbReference type="AlphaFoldDB" id="D7LRG4"/>
<dbReference type="GO" id="GO:0007165">
    <property type="term" value="P:signal transduction"/>
    <property type="evidence" value="ECO:0007669"/>
    <property type="project" value="InterPro"/>
</dbReference>
<dbReference type="Pfam" id="PF06876">
    <property type="entry name" value="SCRL"/>
    <property type="match status" value="1"/>
</dbReference>
<evidence type="ECO:0000256" key="2">
    <source>
        <dbReference type="ARBA" id="ARBA00006722"/>
    </source>
</evidence>
<dbReference type="Proteomes" id="UP000008694">
    <property type="component" value="Unassembled WGS sequence"/>
</dbReference>
<gene>
    <name evidence="7" type="ORF">ARALYDRAFT_323393</name>
</gene>
<evidence type="ECO:0000313" key="7">
    <source>
        <dbReference type="EMBL" id="EFH53838.1"/>
    </source>
</evidence>
<keyword evidence="4 6" id="KW-0732">Signal</keyword>
<dbReference type="Gramene" id="fgenesh1_pm.C_scaffold_5000937">
    <property type="protein sequence ID" value="fgenesh1_pm.C_scaffold_5000937"/>
    <property type="gene ID" value="fgenesh1_pm.C_scaffold_5000937"/>
</dbReference>
<protein>
    <submittedName>
        <fullName evidence="7">Uncharacterized protein</fullName>
    </submittedName>
</protein>
<keyword evidence="8" id="KW-1185">Reference proteome</keyword>
<proteinExistence type="inferred from homology"/>
<accession>D7LRG4</accession>
<reference evidence="8" key="1">
    <citation type="journal article" date="2011" name="Nat. Genet.">
        <title>The Arabidopsis lyrata genome sequence and the basis of rapid genome size change.</title>
        <authorList>
            <person name="Hu T.T."/>
            <person name="Pattyn P."/>
            <person name="Bakker E.G."/>
            <person name="Cao J."/>
            <person name="Cheng J.-F."/>
            <person name="Clark R.M."/>
            <person name="Fahlgren N."/>
            <person name="Fawcett J.A."/>
            <person name="Grimwood J."/>
            <person name="Gundlach H."/>
            <person name="Haberer G."/>
            <person name="Hollister J.D."/>
            <person name="Ossowski S."/>
            <person name="Ottilar R.P."/>
            <person name="Salamov A.A."/>
            <person name="Schneeberger K."/>
            <person name="Spannagl M."/>
            <person name="Wang X."/>
            <person name="Yang L."/>
            <person name="Nasrallah M.E."/>
            <person name="Bergelson J."/>
            <person name="Carrington J.C."/>
            <person name="Gaut B.S."/>
            <person name="Schmutz J."/>
            <person name="Mayer K.F.X."/>
            <person name="Van de Peer Y."/>
            <person name="Grigoriev I.V."/>
            <person name="Nordborg M."/>
            <person name="Weigel D."/>
            <person name="Guo Y.-L."/>
        </authorList>
    </citation>
    <scope>NUCLEOTIDE SEQUENCE [LARGE SCALE GENOMIC DNA]</scope>
    <source>
        <strain evidence="8">cv. MN47</strain>
    </source>
</reference>
<feature type="signal peptide" evidence="6">
    <location>
        <begin position="1"/>
        <end position="18"/>
    </location>
</feature>
<dbReference type="GO" id="GO:0005576">
    <property type="term" value="C:extracellular region"/>
    <property type="evidence" value="ECO:0007669"/>
    <property type="project" value="UniProtKB-SubCell"/>
</dbReference>
<comment type="similarity">
    <text evidence="2">Belongs to the DEFL family.</text>
</comment>
<comment type="subcellular location">
    <subcellularLocation>
        <location evidence="1">Secreted</location>
    </subcellularLocation>
</comment>
<evidence type="ECO:0000256" key="5">
    <source>
        <dbReference type="ARBA" id="ARBA00023157"/>
    </source>
</evidence>
<keyword evidence="5" id="KW-1015">Disulfide bond</keyword>
<evidence type="ECO:0000256" key="4">
    <source>
        <dbReference type="ARBA" id="ARBA00022729"/>
    </source>
</evidence>
<evidence type="ECO:0000313" key="8">
    <source>
        <dbReference type="Proteomes" id="UP000008694"/>
    </source>
</evidence>
<dbReference type="STRING" id="81972.D7LRG4"/>
<dbReference type="InterPro" id="IPR010682">
    <property type="entry name" value="SCRL"/>
</dbReference>
<organism evidence="8">
    <name type="scientific">Arabidopsis lyrata subsp. lyrata</name>
    <name type="common">Lyre-leaved rock-cress</name>
    <dbReference type="NCBI Taxonomy" id="81972"/>
    <lineage>
        <taxon>Eukaryota</taxon>
        <taxon>Viridiplantae</taxon>
        <taxon>Streptophyta</taxon>
        <taxon>Embryophyta</taxon>
        <taxon>Tracheophyta</taxon>
        <taxon>Spermatophyta</taxon>
        <taxon>Magnoliopsida</taxon>
        <taxon>eudicotyledons</taxon>
        <taxon>Gunneridae</taxon>
        <taxon>Pentapetalae</taxon>
        <taxon>rosids</taxon>
        <taxon>malvids</taxon>
        <taxon>Brassicales</taxon>
        <taxon>Brassicaceae</taxon>
        <taxon>Camelineae</taxon>
        <taxon>Arabidopsis</taxon>
    </lineage>
</organism>
<sequence length="80" mass="9020">MFCLWCLVFSQTFVLSHVREVKSKTKWGCDCGTNGKSTCISDLKKTLGAPKSLVVRCECSDCFVWKGSPPERLCKCQYNC</sequence>
<evidence type="ECO:0000256" key="1">
    <source>
        <dbReference type="ARBA" id="ARBA00004613"/>
    </source>
</evidence>
<name>D7LRG4_ARALL</name>
<dbReference type="EMBL" id="GL348717">
    <property type="protein sequence ID" value="EFH53838.1"/>
    <property type="molecule type" value="Genomic_DNA"/>
</dbReference>
<evidence type="ECO:0000256" key="3">
    <source>
        <dbReference type="ARBA" id="ARBA00022525"/>
    </source>
</evidence>
<feature type="chain" id="PRO_5003102674" evidence="6">
    <location>
        <begin position="19"/>
        <end position="80"/>
    </location>
</feature>